<dbReference type="GO" id="GO:0050660">
    <property type="term" value="F:flavin adenine dinucleotide binding"/>
    <property type="evidence" value="ECO:0007669"/>
    <property type="project" value="InterPro"/>
</dbReference>
<dbReference type="PANTHER" id="PTHR10961:SF46">
    <property type="entry name" value="PEROXISOMAL SARCOSINE OXIDASE"/>
    <property type="match status" value="1"/>
</dbReference>
<gene>
    <name evidence="9" type="ORF">TRICI_002698</name>
</gene>
<dbReference type="AlphaFoldDB" id="A0A642VB31"/>
<evidence type="ECO:0000256" key="4">
    <source>
        <dbReference type="ARBA" id="ARBA00022827"/>
    </source>
</evidence>
<reference evidence="9" key="1">
    <citation type="journal article" date="2019" name="G3 (Bethesda)">
        <title>Genome Assemblies of Two Rare Opportunistic Yeast Pathogens: Diutina rugosa (syn. Candida rugosa) and Trichomonascus ciferrii (syn. Candida ciferrii).</title>
        <authorList>
            <person name="Mixao V."/>
            <person name="Saus E."/>
            <person name="Hansen A.P."/>
            <person name="Lass-Florl C."/>
            <person name="Gabaldon T."/>
        </authorList>
    </citation>
    <scope>NUCLEOTIDE SEQUENCE</scope>
    <source>
        <strain evidence="9">CBS 4856</strain>
    </source>
</reference>
<dbReference type="SUPFAM" id="SSF51905">
    <property type="entry name" value="FAD/NAD(P)-binding domain"/>
    <property type="match status" value="1"/>
</dbReference>
<comment type="similarity">
    <text evidence="2">Belongs to the MSOX/MTOX family.</text>
</comment>
<dbReference type="Gene3D" id="3.50.50.60">
    <property type="entry name" value="FAD/NAD(P)-binding domain"/>
    <property type="match status" value="1"/>
</dbReference>
<name>A0A642VB31_9ASCO</name>
<keyword evidence="3" id="KW-0285">Flavoprotein</keyword>
<evidence type="ECO:0000256" key="6">
    <source>
        <dbReference type="SAM" id="MobiDB-lite"/>
    </source>
</evidence>
<feature type="signal peptide" evidence="7">
    <location>
        <begin position="1"/>
        <end position="18"/>
    </location>
</feature>
<dbReference type="PANTHER" id="PTHR10961">
    <property type="entry name" value="PEROXISOMAL SARCOSINE OXIDASE"/>
    <property type="match status" value="1"/>
</dbReference>
<evidence type="ECO:0000259" key="8">
    <source>
        <dbReference type="Pfam" id="PF01266"/>
    </source>
</evidence>
<proteinExistence type="inferred from homology"/>
<dbReference type="InterPro" id="IPR036188">
    <property type="entry name" value="FAD/NAD-bd_sf"/>
</dbReference>
<dbReference type="Proteomes" id="UP000761534">
    <property type="component" value="Unassembled WGS sequence"/>
</dbReference>
<dbReference type="SUPFAM" id="SSF54373">
    <property type="entry name" value="FAD-linked reductases, C-terminal domain"/>
    <property type="match status" value="1"/>
</dbReference>
<evidence type="ECO:0000256" key="7">
    <source>
        <dbReference type="SAM" id="SignalP"/>
    </source>
</evidence>
<evidence type="ECO:0000256" key="1">
    <source>
        <dbReference type="ARBA" id="ARBA00001974"/>
    </source>
</evidence>
<dbReference type="Pfam" id="PF01266">
    <property type="entry name" value="DAO"/>
    <property type="match status" value="1"/>
</dbReference>
<feature type="region of interest" description="Disordered" evidence="6">
    <location>
        <begin position="399"/>
        <end position="419"/>
    </location>
</feature>
<protein>
    <recommendedName>
        <fullName evidence="8">FAD dependent oxidoreductase domain-containing protein</fullName>
    </recommendedName>
</protein>
<comment type="caution">
    <text evidence="9">The sequence shown here is derived from an EMBL/GenBank/DDBJ whole genome shotgun (WGS) entry which is preliminary data.</text>
</comment>
<keyword evidence="7" id="KW-0732">Signal</keyword>
<organism evidence="9 10">
    <name type="scientific">Trichomonascus ciferrii</name>
    <dbReference type="NCBI Taxonomy" id="44093"/>
    <lineage>
        <taxon>Eukaryota</taxon>
        <taxon>Fungi</taxon>
        <taxon>Dikarya</taxon>
        <taxon>Ascomycota</taxon>
        <taxon>Saccharomycotina</taxon>
        <taxon>Dipodascomycetes</taxon>
        <taxon>Dipodascales</taxon>
        <taxon>Trichomonascaceae</taxon>
        <taxon>Trichomonascus</taxon>
        <taxon>Trichomonascus ciferrii complex</taxon>
    </lineage>
</organism>
<comment type="cofactor">
    <cofactor evidence="1">
        <name>FAD</name>
        <dbReference type="ChEBI" id="CHEBI:57692"/>
    </cofactor>
</comment>
<accession>A0A642VB31</accession>
<evidence type="ECO:0000256" key="5">
    <source>
        <dbReference type="ARBA" id="ARBA00023002"/>
    </source>
</evidence>
<dbReference type="GO" id="GO:0008115">
    <property type="term" value="F:sarcosine oxidase activity"/>
    <property type="evidence" value="ECO:0007669"/>
    <property type="project" value="TreeGrafter"/>
</dbReference>
<feature type="chain" id="PRO_5024814655" description="FAD dependent oxidoreductase domain-containing protein" evidence="7">
    <location>
        <begin position="19"/>
        <end position="419"/>
    </location>
</feature>
<dbReference type="EMBL" id="SWFS01000182">
    <property type="protein sequence ID" value="KAA8915153.1"/>
    <property type="molecule type" value="Genomic_DNA"/>
</dbReference>
<keyword evidence="10" id="KW-1185">Reference proteome</keyword>
<evidence type="ECO:0000313" key="10">
    <source>
        <dbReference type="Proteomes" id="UP000761534"/>
    </source>
</evidence>
<dbReference type="GO" id="GO:0004657">
    <property type="term" value="F:proline dehydrogenase activity"/>
    <property type="evidence" value="ECO:0007669"/>
    <property type="project" value="TreeGrafter"/>
</dbReference>
<dbReference type="InterPro" id="IPR006076">
    <property type="entry name" value="FAD-dep_OxRdtase"/>
</dbReference>
<dbReference type="VEuPathDB" id="FungiDB:TRICI_002698"/>
<evidence type="ECO:0000313" key="9">
    <source>
        <dbReference type="EMBL" id="KAA8915153.1"/>
    </source>
</evidence>
<evidence type="ECO:0000256" key="3">
    <source>
        <dbReference type="ARBA" id="ARBA00022630"/>
    </source>
</evidence>
<keyword evidence="4" id="KW-0274">FAD</keyword>
<dbReference type="Gene3D" id="3.30.9.10">
    <property type="entry name" value="D-Amino Acid Oxidase, subunit A, domain 2"/>
    <property type="match status" value="1"/>
</dbReference>
<feature type="compositionally biased region" description="Basic and acidic residues" evidence="6">
    <location>
        <begin position="410"/>
        <end position="419"/>
    </location>
</feature>
<sequence>MGKSVIIVGAGVFGLSTALELSRTVDQHEYDNITILDRAMPPVTGGASVDINRIMRPDYADPVYSSMGLEVLKEWQTNPLYRDHFYQSHIMFIAKDNADFRETSQGNLREFGIELKPVKNANDAKKLYPAFDGPLTTAHGYAHENAGWVNAEGAVRSTVGEILRLGKAKFITGEDGTMTELIIENNAVKGVMTASGKVHTADLVVMATGPWTPSLIDCEDNCVAAAQPVAFLQLTPEETRKYSSIPVYLNIDSGFFVFPPTKDGVLKCARHCFGYTNTVARSWGKVSKPLDKPIVSELPEDALKVLREGLKDVFNEDIAKRPFFESRICWYTDTPSGDFTLGYHPKYENLFMCTTGSGHGFKFLPILGKYSTGALFKRLDKKLLDKFSWKTARVTDEMQGDGSRLGAGRQELKKLESRL</sequence>
<dbReference type="GO" id="GO:0050031">
    <property type="term" value="F:L-pipecolate oxidase activity"/>
    <property type="evidence" value="ECO:0007669"/>
    <property type="project" value="TreeGrafter"/>
</dbReference>
<dbReference type="InterPro" id="IPR045170">
    <property type="entry name" value="MTOX"/>
</dbReference>
<feature type="domain" description="FAD dependent oxidoreductase" evidence="8">
    <location>
        <begin position="5"/>
        <end position="370"/>
    </location>
</feature>
<keyword evidence="5" id="KW-0560">Oxidoreductase</keyword>
<dbReference type="OrthoDB" id="2219495at2759"/>
<evidence type="ECO:0000256" key="2">
    <source>
        <dbReference type="ARBA" id="ARBA00010989"/>
    </source>
</evidence>